<name>A0A0E9TPW8_ANGAN</name>
<organism evidence="1">
    <name type="scientific">Anguilla anguilla</name>
    <name type="common">European freshwater eel</name>
    <name type="synonym">Muraena anguilla</name>
    <dbReference type="NCBI Taxonomy" id="7936"/>
    <lineage>
        <taxon>Eukaryota</taxon>
        <taxon>Metazoa</taxon>
        <taxon>Chordata</taxon>
        <taxon>Craniata</taxon>
        <taxon>Vertebrata</taxon>
        <taxon>Euteleostomi</taxon>
        <taxon>Actinopterygii</taxon>
        <taxon>Neopterygii</taxon>
        <taxon>Teleostei</taxon>
        <taxon>Anguilliformes</taxon>
        <taxon>Anguillidae</taxon>
        <taxon>Anguilla</taxon>
    </lineage>
</organism>
<sequence length="23" mass="2659">MGDRMIFLALSAKARNREHCLLL</sequence>
<evidence type="ECO:0000313" key="1">
    <source>
        <dbReference type="EMBL" id="JAH55631.1"/>
    </source>
</evidence>
<reference evidence="1" key="1">
    <citation type="submission" date="2014-11" db="EMBL/GenBank/DDBJ databases">
        <authorList>
            <person name="Amaro Gonzalez C."/>
        </authorList>
    </citation>
    <scope>NUCLEOTIDE SEQUENCE</scope>
</reference>
<proteinExistence type="predicted"/>
<dbReference type="EMBL" id="GBXM01052946">
    <property type="protein sequence ID" value="JAH55631.1"/>
    <property type="molecule type" value="Transcribed_RNA"/>
</dbReference>
<accession>A0A0E9TPW8</accession>
<protein>
    <submittedName>
        <fullName evidence="1">Uncharacterized protein</fullName>
    </submittedName>
</protein>
<dbReference type="AlphaFoldDB" id="A0A0E9TPW8"/>
<reference evidence="1" key="2">
    <citation type="journal article" date="2015" name="Fish Shellfish Immunol.">
        <title>Early steps in the European eel (Anguilla anguilla)-Vibrio vulnificus interaction in the gills: Role of the RtxA13 toxin.</title>
        <authorList>
            <person name="Callol A."/>
            <person name="Pajuelo D."/>
            <person name="Ebbesson L."/>
            <person name="Teles M."/>
            <person name="MacKenzie S."/>
            <person name="Amaro C."/>
        </authorList>
    </citation>
    <scope>NUCLEOTIDE SEQUENCE</scope>
</reference>